<evidence type="ECO:0000313" key="2">
    <source>
        <dbReference type="Proteomes" id="UP001215598"/>
    </source>
</evidence>
<dbReference type="AlphaFoldDB" id="A0AAD7MQF3"/>
<dbReference type="EMBL" id="JARKIB010000180">
    <property type="protein sequence ID" value="KAJ7727413.1"/>
    <property type="molecule type" value="Genomic_DNA"/>
</dbReference>
<sequence>MPNILDANVEDTIAKVEALEASGVDVTAALHHLCNHAPHCPTLACSSTSVPHVHNVGASTTLSPGATVFTAVTPFAAAITPVPVTTITPLLFATGTLQEHVNSGKAQSLPPFLSQQRMLAFWPSLFLLLPHILPLLQINPDIDR</sequence>
<evidence type="ECO:0000313" key="1">
    <source>
        <dbReference type="EMBL" id="KAJ7727413.1"/>
    </source>
</evidence>
<keyword evidence="2" id="KW-1185">Reference proteome</keyword>
<proteinExistence type="predicted"/>
<accession>A0AAD7MQF3</accession>
<protein>
    <submittedName>
        <fullName evidence="1">Uncharacterized protein</fullName>
    </submittedName>
</protein>
<dbReference type="Proteomes" id="UP001215598">
    <property type="component" value="Unassembled WGS sequence"/>
</dbReference>
<comment type="caution">
    <text evidence="1">The sequence shown here is derived from an EMBL/GenBank/DDBJ whole genome shotgun (WGS) entry which is preliminary data.</text>
</comment>
<name>A0AAD7MQF3_9AGAR</name>
<gene>
    <name evidence="1" type="ORF">B0H16DRAFT_1735222</name>
</gene>
<organism evidence="1 2">
    <name type="scientific">Mycena metata</name>
    <dbReference type="NCBI Taxonomy" id="1033252"/>
    <lineage>
        <taxon>Eukaryota</taxon>
        <taxon>Fungi</taxon>
        <taxon>Dikarya</taxon>
        <taxon>Basidiomycota</taxon>
        <taxon>Agaricomycotina</taxon>
        <taxon>Agaricomycetes</taxon>
        <taxon>Agaricomycetidae</taxon>
        <taxon>Agaricales</taxon>
        <taxon>Marasmiineae</taxon>
        <taxon>Mycenaceae</taxon>
        <taxon>Mycena</taxon>
    </lineage>
</organism>
<reference evidence="1" key="1">
    <citation type="submission" date="2023-03" db="EMBL/GenBank/DDBJ databases">
        <title>Massive genome expansion in bonnet fungi (Mycena s.s.) driven by repeated elements and novel gene families across ecological guilds.</title>
        <authorList>
            <consortium name="Lawrence Berkeley National Laboratory"/>
            <person name="Harder C.B."/>
            <person name="Miyauchi S."/>
            <person name="Viragh M."/>
            <person name="Kuo A."/>
            <person name="Thoen E."/>
            <person name="Andreopoulos B."/>
            <person name="Lu D."/>
            <person name="Skrede I."/>
            <person name="Drula E."/>
            <person name="Henrissat B."/>
            <person name="Morin E."/>
            <person name="Kohler A."/>
            <person name="Barry K."/>
            <person name="LaButti K."/>
            <person name="Morin E."/>
            <person name="Salamov A."/>
            <person name="Lipzen A."/>
            <person name="Mereny Z."/>
            <person name="Hegedus B."/>
            <person name="Baldrian P."/>
            <person name="Stursova M."/>
            <person name="Weitz H."/>
            <person name="Taylor A."/>
            <person name="Grigoriev I.V."/>
            <person name="Nagy L.G."/>
            <person name="Martin F."/>
            <person name="Kauserud H."/>
        </authorList>
    </citation>
    <scope>NUCLEOTIDE SEQUENCE</scope>
    <source>
        <strain evidence="1">CBHHK182m</strain>
    </source>
</reference>